<feature type="domain" description="Glyceraldehyde 3-phosphate dehydrogenase NAD(P) binding" evidence="8">
    <location>
        <begin position="2"/>
        <end position="157"/>
    </location>
</feature>
<organism evidence="9 10">
    <name type="scientific">Mycoplasma mobile (strain ATCC 43663 / 163K / NCTC 11711)</name>
    <name type="common">Mesomycoplasma mobile</name>
    <dbReference type="NCBI Taxonomy" id="267748"/>
    <lineage>
        <taxon>Bacteria</taxon>
        <taxon>Bacillati</taxon>
        <taxon>Mycoplasmatota</taxon>
        <taxon>Mycoplasmoidales</taxon>
        <taxon>Metamycoplasmataceae</taxon>
        <taxon>Mesomycoplasma</taxon>
    </lineage>
</organism>
<feature type="active site" description="Nucleophile" evidence="3">
    <location>
        <position position="157"/>
    </location>
</feature>
<feature type="binding site" evidence="4">
    <location>
        <position position="37"/>
    </location>
    <ligand>
        <name>NAD(+)</name>
        <dbReference type="ChEBI" id="CHEBI:57540"/>
    </ligand>
</feature>
<keyword evidence="2 7" id="KW-0560">Oxidoreductase</keyword>
<dbReference type="InterPro" id="IPR020831">
    <property type="entry name" value="GlycerAld/Erythrose_P_DH"/>
</dbReference>
<dbReference type="GO" id="GO:0006006">
    <property type="term" value="P:glucose metabolic process"/>
    <property type="evidence" value="ECO:0007669"/>
    <property type="project" value="InterPro"/>
</dbReference>
<evidence type="ECO:0000256" key="6">
    <source>
        <dbReference type="RuleBase" id="RU000397"/>
    </source>
</evidence>
<dbReference type="InterPro" id="IPR006424">
    <property type="entry name" value="Glyceraldehyde-3-P_DH_1"/>
</dbReference>
<evidence type="ECO:0000313" key="9">
    <source>
        <dbReference type="EMBL" id="AAT27673.1"/>
    </source>
</evidence>
<dbReference type="Pfam" id="PF02800">
    <property type="entry name" value="Gp_dh_C"/>
    <property type="match status" value="1"/>
</dbReference>
<dbReference type="CDD" id="cd18126">
    <property type="entry name" value="GAPDH_I_C"/>
    <property type="match status" value="1"/>
</dbReference>
<evidence type="ECO:0000256" key="1">
    <source>
        <dbReference type="ARBA" id="ARBA00007406"/>
    </source>
</evidence>
<dbReference type="STRING" id="267748.MMOB1870"/>
<keyword evidence="4" id="KW-0547">Nucleotide-binding</keyword>
<evidence type="ECO:0000259" key="8">
    <source>
        <dbReference type="SMART" id="SM00846"/>
    </source>
</evidence>
<dbReference type="InterPro" id="IPR036291">
    <property type="entry name" value="NAD(P)-bd_dom_sf"/>
</dbReference>
<dbReference type="EMBL" id="AE017308">
    <property type="protein sequence ID" value="AAT27673.1"/>
    <property type="molecule type" value="Genomic_DNA"/>
</dbReference>
<evidence type="ECO:0000256" key="3">
    <source>
        <dbReference type="PIRSR" id="PIRSR000149-1"/>
    </source>
</evidence>
<dbReference type="EC" id="1.2.1.-" evidence="7"/>
<dbReference type="CDD" id="cd05214">
    <property type="entry name" value="GAPDH_I_N"/>
    <property type="match status" value="1"/>
</dbReference>
<dbReference type="InterPro" id="IPR020830">
    <property type="entry name" value="GlycerAld_3-P_DH_AS"/>
</dbReference>
<dbReference type="PIRSF" id="PIRSF000149">
    <property type="entry name" value="GAP_DH"/>
    <property type="match status" value="1"/>
</dbReference>
<dbReference type="RefSeq" id="WP_011264707.1">
    <property type="nucleotide sequence ID" value="NC_006908.1"/>
</dbReference>
<dbReference type="SUPFAM" id="SSF55347">
    <property type="entry name" value="Glyceraldehyde-3-phosphate dehydrogenase-like, C-terminal domain"/>
    <property type="match status" value="1"/>
</dbReference>
<comment type="similarity">
    <text evidence="1 6">Belongs to the glyceraldehyde-3-phosphate dehydrogenase family.</text>
</comment>
<dbReference type="KEGG" id="mmo:MMOB1870"/>
<dbReference type="HOGENOM" id="CLU_030140_0_2_14"/>
<dbReference type="GO" id="GO:0050661">
    <property type="term" value="F:NADP binding"/>
    <property type="evidence" value="ECO:0007669"/>
    <property type="project" value="InterPro"/>
</dbReference>
<dbReference type="SUPFAM" id="SSF51735">
    <property type="entry name" value="NAD(P)-binding Rossmann-fold domains"/>
    <property type="match status" value="1"/>
</dbReference>
<dbReference type="FunFam" id="3.30.360.10:FF:000002">
    <property type="entry name" value="Glyceraldehyde-3-phosphate dehydrogenase"/>
    <property type="match status" value="1"/>
</dbReference>
<dbReference type="NCBIfam" id="TIGR01534">
    <property type="entry name" value="GAPDH-I"/>
    <property type="match status" value="1"/>
</dbReference>
<dbReference type="Gene3D" id="3.30.360.10">
    <property type="entry name" value="Dihydrodipicolinate Reductase, domain 2"/>
    <property type="match status" value="1"/>
</dbReference>
<evidence type="ECO:0000256" key="7">
    <source>
        <dbReference type="RuleBase" id="RU361160"/>
    </source>
</evidence>
<keyword evidence="10" id="KW-1185">Reference proteome</keyword>
<evidence type="ECO:0000256" key="5">
    <source>
        <dbReference type="PIRSR" id="PIRSR000149-4"/>
    </source>
</evidence>
<dbReference type="PRINTS" id="PR00078">
    <property type="entry name" value="G3PDHDRGNASE"/>
</dbReference>
<evidence type="ECO:0000256" key="4">
    <source>
        <dbReference type="PIRSR" id="PIRSR000149-3"/>
    </source>
</evidence>
<keyword evidence="4" id="KW-0520">NAD</keyword>
<dbReference type="FunFam" id="3.40.50.720:FF:000001">
    <property type="entry name" value="Glyceraldehyde-3-phosphate dehydrogenase"/>
    <property type="match status" value="1"/>
</dbReference>
<dbReference type="PROSITE" id="PS00071">
    <property type="entry name" value="GAPDH"/>
    <property type="match status" value="1"/>
</dbReference>
<dbReference type="AlphaFoldDB" id="Q6KIA3"/>
<sequence>MKKIAINGFGRIGRVILRTILSDATSSKNIQVIAINDLTDANTLAHLFKYDSIYGNFNGSIKVDEKAESLIINGHKIRILSESDPLKLPWGDLGIDLVIESTGRFATKEQASQHLKSGAKKVLISAPAKGAGIPTVVHNVNHQILNASDTIISTASCTTNSLAPVAHAINKEFGIESGLMTTIHGYTADQKLHDAPHSDLRRARAAATNIVPTSSGAAIAIGLVIPELDGKLAGGALRVPVITGSVVDLTFTTTQPATVKGINEAIKKHANESMRYETNPIVSSDIIGATEGTIFDSLLTQEISSKNGKKLFKITTWYDNESSYVNQVVRTLNYFLKLN</sequence>
<proteinExistence type="inferred from homology"/>
<name>Q6KIA3_MYCM1</name>
<dbReference type="OrthoDB" id="9803304at2"/>
<dbReference type="Gene3D" id="3.40.50.720">
    <property type="entry name" value="NAD(P)-binding Rossmann-like Domain"/>
    <property type="match status" value="1"/>
</dbReference>
<dbReference type="Pfam" id="PF00044">
    <property type="entry name" value="Gp_dh_N"/>
    <property type="match status" value="1"/>
</dbReference>
<dbReference type="GO" id="GO:0051287">
    <property type="term" value="F:NAD binding"/>
    <property type="evidence" value="ECO:0007669"/>
    <property type="project" value="InterPro"/>
</dbReference>
<gene>
    <name evidence="9" type="primary">gapA</name>
    <name evidence="9" type="ordered locus">MMOB1870</name>
</gene>
<dbReference type="InterPro" id="IPR020829">
    <property type="entry name" value="GlycerAld_3-P_DH_cat"/>
</dbReference>
<reference evidence="9 10" key="1">
    <citation type="journal article" date="2004" name="Genome Res.">
        <title>The complete genome and proteome of Mycoplasma mobile.</title>
        <authorList>
            <person name="Jaffe J.D."/>
            <person name="Stange-Thomann N."/>
            <person name="Smith C."/>
            <person name="DeCaprio D."/>
            <person name="Fisher S."/>
            <person name="Butler J."/>
            <person name="Calvo S."/>
            <person name="Elkins T."/>
            <person name="FitzGerald M.G."/>
            <person name="Hafez N."/>
            <person name="Kodira C.D."/>
            <person name="Major J."/>
            <person name="Wang S."/>
            <person name="Wilkinson J."/>
            <person name="Nicol R."/>
            <person name="Nusbaum C."/>
            <person name="Birren B."/>
            <person name="Berg H.C."/>
            <person name="Church G.M."/>
        </authorList>
    </citation>
    <scope>NUCLEOTIDE SEQUENCE [LARGE SCALE GENOMIC DNA]</scope>
    <source>
        <strain evidence="10">ATCC 43663 / 163K / NCTC 11711</strain>
    </source>
</reference>
<feature type="binding site" evidence="4">
    <location>
        <position position="320"/>
    </location>
    <ligand>
        <name>NAD(+)</name>
        <dbReference type="ChEBI" id="CHEBI:57540"/>
    </ligand>
</feature>
<evidence type="ECO:0000313" key="10">
    <source>
        <dbReference type="Proteomes" id="UP000009072"/>
    </source>
</evidence>
<dbReference type="GO" id="GO:0016620">
    <property type="term" value="F:oxidoreductase activity, acting on the aldehyde or oxo group of donors, NAD or NADP as acceptor"/>
    <property type="evidence" value="ECO:0007669"/>
    <property type="project" value="InterPro"/>
</dbReference>
<dbReference type="Proteomes" id="UP000009072">
    <property type="component" value="Chromosome"/>
</dbReference>
<protein>
    <recommendedName>
        <fullName evidence="7">Glyceraldehyde-3-phosphate dehydrogenase</fullName>
        <ecNumber evidence="7">1.2.1.-</ecNumber>
    </recommendedName>
</protein>
<dbReference type="eggNOG" id="COG0057">
    <property type="taxonomic scope" value="Bacteria"/>
</dbReference>
<dbReference type="InterPro" id="IPR020828">
    <property type="entry name" value="GlycerAld_3-P_DH_NAD(P)-bd"/>
</dbReference>
<feature type="site" description="Activates thiol group during catalysis" evidence="5">
    <location>
        <position position="184"/>
    </location>
</feature>
<evidence type="ECO:0000256" key="2">
    <source>
        <dbReference type="ARBA" id="ARBA00023002"/>
    </source>
</evidence>
<feature type="binding site" evidence="4">
    <location>
        <position position="125"/>
    </location>
    <ligand>
        <name>NAD(+)</name>
        <dbReference type="ChEBI" id="CHEBI:57540"/>
    </ligand>
</feature>
<accession>Q6KIA3</accession>
<dbReference type="PANTHER" id="PTHR43148">
    <property type="entry name" value="GLYCERALDEHYDE-3-PHOSPHATE DEHYDROGENASE 2"/>
    <property type="match status" value="1"/>
</dbReference>
<feature type="binding site" evidence="4">
    <location>
        <begin position="11"/>
        <end position="12"/>
    </location>
    <ligand>
        <name>NAD(+)</name>
        <dbReference type="ChEBI" id="CHEBI:57540"/>
    </ligand>
</feature>
<dbReference type="SMART" id="SM00846">
    <property type="entry name" value="Gp_dh_N"/>
    <property type="match status" value="1"/>
</dbReference>